<dbReference type="EMBL" id="AP019840">
    <property type="protein sequence ID" value="BBM52750.1"/>
    <property type="molecule type" value="Genomic_DNA"/>
</dbReference>
<comment type="cofactor">
    <cofactor evidence="7">
        <name>a divalent metal cation</name>
        <dbReference type="ChEBI" id="CHEBI:60240"/>
    </cofactor>
    <text evidence="7">Binds 2 divalent metal cations per subunit.</text>
</comment>
<dbReference type="InterPro" id="IPR023367">
    <property type="entry name" value="Peptidase_M42_dom2"/>
</dbReference>
<dbReference type="InterPro" id="IPR051464">
    <property type="entry name" value="Peptidase_M42_aminopept"/>
</dbReference>
<dbReference type="GO" id="GO:0006508">
    <property type="term" value="P:proteolysis"/>
    <property type="evidence" value="ECO:0007669"/>
    <property type="project" value="UniProtKB-KW"/>
</dbReference>
<dbReference type="RefSeq" id="WP_146997041.1">
    <property type="nucleotide sequence ID" value="NZ_AP019840.1"/>
</dbReference>
<keyword evidence="3" id="KW-0645">Protease</keyword>
<dbReference type="GO" id="GO:0004177">
    <property type="term" value="F:aminopeptidase activity"/>
    <property type="evidence" value="ECO:0007669"/>
    <property type="project" value="UniProtKB-UniRule"/>
</dbReference>
<dbReference type="SUPFAM" id="SSF101821">
    <property type="entry name" value="Aminopeptidase/glucanase lid domain"/>
    <property type="match status" value="1"/>
</dbReference>
<evidence type="ECO:0000256" key="1">
    <source>
        <dbReference type="ARBA" id="ARBA00006272"/>
    </source>
</evidence>
<evidence type="ECO:0000256" key="2">
    <source>
        <dbReference type="ARBA" id="ARBA00022438"/>
    </source>
</evidence>
<comment type="similarity">
    <text evidence="1 6">Belongs to the peptidase M42 family.</text>
</comment>
<dbReference type="Proteomes" id="UP000321378">
    <property type="component" value="Chromosome"/>
</dbReference>
<name>A0A510KM15_9FUSO</name>
<keyword evidence="5" id="KW-0378">Hydrolase</keyword>
<evidence type="ECO:0000313" key="8">
    <source>
        <dbReference type="EMBL" id="BBM52750.1"/>
    </source>
</evidence>
<evidence type="ECO:0000256" key="3">
    <source>
        <dbReference type="ARBA" id="ARBA00022670"/>
    </source>
</evidence>
<dbReference type="PANTHER" id="PTHR32481:SF0">
    <property type="entry name" value="AMINOPEPTIDASE YPDE-RELATED"/>
    <property type="match status" value="1"/>
</dbReference>
<dbReference type="STRING" id="1122173.GCA_000482505_01095"/>
<dbReference type="Pfam" id="PF05343">
    <property type="entry name" value="Peptidase_M42"/>
    <property type="match status" value="1"/>
</dbReference>
<organism evidence="8 9">
    <name type="scientific">Leptotrichia trevisanii</name>
    <dbReference type="NCBI Taxonomy" id="109328"/>
    <lineage>
        <taxon>Bacteria</taxon>
        <taxon>Fusobacteriati</taxon>
        <taxon>Fusobacteriota</taxon>
        <taxon>Fusobacteriia</taxon>
        <taxon>Fusobacteriales</taxon>
        <taxon>Leptotrichiaceae</taxon>
        <taxon>Leptotrichia</taxon>
    </lineage>
</organism>
<dbReference type="PANTHER" id="PTHR32481">
    <property type="entry name" value="AMINOPEPTIDASE"/>
    <property type="match status" value="1"/>
</dbReference>
<evidence type="ECO:0000256" key="4">
    <source>
        <dbReference type="ARBA" id="ARBA00022723"/>
    </source>
</evidence>
<evidence type="ECO:0008006" key="10">
    <source>
        <dbReference type="Google" id="ProtNLM"/>
    </source>
</evidence>
<dbReference type="AlphaFoldDB" id="A0A510KM15"/>
<dbReference type="PIRSF" id="PIRSF001123">
    <property type="entry name" value="PepA_GA"/>
    <property type="match status" value="1"/>
</dbReference>
<accession>A0A510KM15</accession>
<evidence type="ECO:0000256" key="5">
    <source>
        <dbReference type="ARBA" id="ARBA00022801"/>
    </source>
</evidence>
<dbReference type="GO" id="GO:0046872">
    <property type="term" value="F:metal ion binding"/>
    <property type="evidence" value="ECO:0007669"/>
    <property type="project" value="UniProtKB-UniRule"/>
</dbReference>
<keyword evidence="2" id="KW-0031">Aminopeptidase</keyword>
<dbReference type="Gene3D" id="2.40.30.40">
    <property type="entry name" value="Peptidase M42, domain 2"/>
    <property type="match status" value="1"/>
</dbReference>
<sequence length="341" mass="37882">MITYINKGNGVGMRLKELCQLRGVSGDEKEVHDFLYDEYKKRNLPIIKDRLGSVFGIKKGNDSSYKIMISSNMDESGGMISDIREDGLMEFLTIGLYEKNLFEQRTVKVLNRRHEEYTGFIVKNENELLLDTGYGSKEEVLKAGIQIGDIFLLDVPTLCLPEGEILSKNLSNRAGLEVGLAVLDKLEEGSENLPFDVAVGGISHSVTGQRGAITATTAVKPDIAIVIDAAYVKEPKENAIYIRSFDKSMLPNQMLKQEFYEAAQKKGYIPEGHVQLEATDGSFIHKSLEGTPTVVLVLPLKHKQALLNSLKVKHINNLSDVIIEFIKGLTAEKIEKFGFKG</sequence>
<evidence type="ECO:0000313" key="9">
    <source>
        <dbReference type="Proteomes" id="UP000321378"/>
    </source>
</evidence>
<evidence type="ECO:0000256" key="7">
    <source>
        <dbReference type="PIRSR" id="PIRSR001123-2"/>
    </source>
</evidence>
<evidence type="ECO:0000256" key="6">
    <source>
        <dbReference type="PIRNR" id="PIRNR001123"/>
    </source>
</evidence>
<reference evidence="8 9" key="1">
    <citation type="submission" date="2019-07" db="EMBL/GenBank/DDBJ databases">
        <title>Complete Genome Sequence of Leptotrichia trevisanii Strain JMUB3935.</title>
        <authorList>
            <person name="Watanabe S."/>
            <person name="Cui L."/>
        </authorList>
    </citation>
    <scope>NUCLEOTIDE SEQUENCE [LARGE SCALE GENOMIC DNA]</scope>
    <source>
        <strain evidence="8 9">JMUB3935</strain>
    </source>
</reference>
<dbReference type="Gene3D" id="3.40.630.10">
    <property type="entry name" value="Zn peptidases"/>
    <property type="match status" value="1"/>
</dbReference>
<dbReference type="InterPro" id="IPR008007">
    <property type="entry name" value="Peptidase_M42"/>
</dbReference>
<gene>
    <name evidence="8" type="ORF">JMUB3935_1730</name>
</gene>
<dbReference type="SUPFAM" id="SSF53187">
    <property type="entry name" value="Zn-dependent exopeptidases"/>
    <property type="match status" value="1"/>
</dbReference>
<proteinExistence type="inferred from homology"/>
<protein>
    <recommendedName>
        <fullName evidence="10">M42 glutamyl aminopeptidase</fullName>
    </recommendedName>
</protein>
<keyword evidence="4 7" id="KW-0479">Metal-binding</keyword>
<feature type="binding site" evidence="7">
    <location>
        <position position="228"/>
    </location>
    <ligand>
        <name>Zn(2+)</name>
        <dbReference type="ChEBI" id="CHEBI:29105"/>
        <label>1</label>
    </ligand>
</feature>